<dbReference type="EMBL" id="LXQE01000029">
    <property type="protein sequence ID" value="RCJ41386.1"/>
    <property type="molecule type" value="Genomic_DNA"/>
</dbReference>
<dbReference type="Proteomes" id="UP000252085">
    <property type="component" value="Unassembled WGS sequence"/>
</dbReference>
<evidence type="ECO:0000313" key="3">
    <source>
        <dbReference type="Proteomes" id="UP000252085"/>
    </source>
</evidence>
<proteinExistence type="predicted"/>
<evidence type="ECO:0000313" key="2">
    <source>
        <dbReference type="EMBL" id="RCJ41386.1"/>
    </source>
</evidence>
<sequence>MQSALDCTGKCDCCHKLQRQLDVINAQLSSLKEVDENALKTSLKASLQPDILTAVTAAGVVITNKLQPQLKAVRKTAGDAFLEAVENTKKQRLLEIEARGTRETATRAERNAAEYARQMREAQAEVTRVKGEQERLNRVNKQLEISDADLRELNARNTREAEKLAQVERKNAGKLTHQTNGFARLSVCTDLESIHRIYPDLVRTIPNSQRNP</sequence>
<organism evidence="2 3">
    <name type="scientific">Nostoc punctiforme NIES-2108</name>
    <dbReference type="NCBI Taxonomy" id="1356359"/>
    <lineage>
        <taxon>Bacteria</taxon>
        <taxon>Bacillati</taxon>
        <taxon>Cyanobacteriota</taxon>
        <taxon>Cyanophyceae</taxon>
        <taxon>Nostocales</taxon>
        <taxon>Nostocaceae</taxon>
        <taxon>Nostoc</taxon>
    </lineage>
</organism>
<evidence type="ECO:0000256" key="1">
    <source>
        <dbReference type="SAM" id="Coils"/>
    </source>
</evidence>
<name>A0A367RXN6_NOSPU</name>
<gene>
    <name evidence="2" type="ORF">A6769_00200</name>
</gene>
<comment type="caution">
    <text evidence="2">The sequence shown here is derived from an EMBL/GenBank/DDBJ whole genome shotgun (WGS) entry which is preliminary data.</text>
</comment>
<reference evidence="3" key="1">
    <citation type="submission" date="2016-04" db="EMBL/GenBank/DDBJ databases">
        <authorList>
            <person name="Tabuchi Yagui T.R."/>
        </authorList>
    </citation>
    <scope>NUCLEOTIDE SEQUENCE [LARGE SCALE GENOMIC DNA]</scope>
</reference>
<dbReference type="AlphaFoldDB" id="A0A367RXN6"/>
<feature type="coiled-coil region" evidence="1">
    <location>
        <begin position="105"/>
        <end position="170"/>
    </location>
</feature>
<accession>A0A367RXN6</accession>
<keyword evidence="1" id="KW-0175">Coiled coil</keyword>
<protein>
    <submittedName>
        <fullName evidence="2">Uncharacterized protein</fullName>
    </submittedName>
</protein>